<evidence type="ECO:0000256" key="1">
    <source>
        <dbReference type="SAM" id="MobiDB-lite"/>
    </source>
</evidence>
<evidence type="ECO:0000313" key="2">
    <source>
        <dbReference type="EMBL" id="ERN20371.1"/>
    </source>
</evidence>
<name>U5D434_AMBTC</name>
<feature type="region of interest" description="Disordered" evidence="1">
    <location>
        <begin position="1"/>
        <end position="43"/>
    </location>
</feature>
<gene>
    <name evidence="2" type="ORF">AMTR_s00068p00027240</name>
</gene>
<sequence>MSPVWTVDHSEKDEEDKVDSNETRDDDEYGEEDDSIRGGVWGPKNSLRGLHPFAAVRPTPLFLGACLGRQLATWETMPWANSKFLKISFSHFLRAANVLTDERANEWWIEAPF</sequence>
<dbReference type="Proteomes" id="UP000017836">
    <property type="component" value="Unassembled WGS sequence"/>
</dbReference>
<feature type="compositionally biased region" description="Acidic residues" evidence="1">
    <location>
        <begin position="24"/>
        <end position="34"/>
    </location>
</feature>
<dbReference type="HOGENOM" id="CLU_2136860_0_0_1"/>
<keyword evidence="3" id="KW-1185">Reference proteome</keyword>
<evidence type="ECO:0000313" key="3">
    <source>
        <dbReference type="Proteomes" id="UP000017836"/>
    </source>
</evidence>
<reference evidence="3" key="1">
    <citation type="journal article" date="2013" name="Science">
        <title>The Amborella genome and the evolution of flowering plants.</title>
        <authorList>
            <consortium name="Amborella Genome Project"/>
        </authorList>
    </citation>
    <scope>NUCLEOTIDE SEQUENCE [LARGE SCALE GENOMIC DNA]</scope>
</reference>
<proteinExistence type="predicted"/>
<accession>U5D434</accession>
<protein>
    <submittedName>
        <fullName evidence="2">Uncharacterized protein</fullName>
    </submittedName>
</protein>
<dbReference type="EMBL" id="KI392059">
    <property type="protein sequence ID" value="ERN20371.1"/>
    <property type="molecule type" value="Genomic_DNA"/>
</dbReference>
<dbReference type="Gramene" id="ERN20371">
    <property type="protein sequence ID" value="ERN20371"/>
    <property type="gene ID" value="AMTR_s00068p00027240"/>
</dbReference>
<organism evidence="2 3">
    <name type="scientific">Amborella trichopoda</name>
    <dbReference type="NCBI Taxonomy" id="13333"/>
    <lineage>
        <taxon>Eukaryota</taxon>
        <taxon>Viridiplantae</taxon>
        <taxon>Streptophyta</taxon>
        <taxon>Embryophyta</taxon>
        <taxon>Tracheophyta</taxon>
        <taxon>Spermatophyta</taxon>
        <taxon>Magnoliopsida</taxon>
        <taxon>Amborellales</taxon>
        <taxon>Amborellaceae</taxon>
        <taxon>Amborella</taxon>
    </lineage>
</organism>
<dbReference type="AlphaFoldDB" id="U5D434"/>